<evidence type="ECO:0000313" key="2">
    <source>
        <dbReference type="Proteomes" id="UP001497522"/>
    </source>
</evidence>
<proteinExistence type="predicted"/>
<reference evidence="1" key="1">
    <citation type="submission" date="2024-03" db="EMBL/GenBank/DDBJ databases">
        <authorList>
            <consortium name="ELIXIR-Norway"/>
            <consortium name="Elixir Norway"/>
        </authorList>
    </citation>
    <scope>NUCLEOTIDE SEQUENCE</scope>
</reference>
<gene>
    <name evidence="1" type="ORF">CSSPJE1EN2_LOCUS24908</name>
</gene>
<dbReference type="EMBL" id="CAXHBF010000058">
    <property type="protein sequence ID" value="CAK9854976.1"/>
    <property type="molecule type" value="Genomic_DNA"/>
</dbReference>
<evidence type="ECO:0008006" key="3">
    <source>
        <dbReference type="Google" id="ProtNLM"/>
    </source>
</evidence>
<protein>
    <recommendedName>
        <fullName evidence="3">Transposase</fullName>
    </recommendedName>
</protein>
<accession>A0ABP0ZYY9</accession>
<dbReference type="PANTHER" id="PTHR37067">
    <property type="entry name" value="PX DOMAIN-CONTAINING PROTEIN"/>
    <property type="match status" value="1"/>
</dbReference>
<dbReference type="Proteomes" id="UP001497522">
    <property type="component" value="Unassembled WGS sequence"/>
</dbReference>
<sequence>MFRCSCARNVLKRFAALIDALARLPRSARSSTMPKPTPFQLGHALEYAVEVVSRDAKGSATCWCLFCVHEGRDEVEIGQNGRKRKRTAQIKMFTAPFYPHKYRSHHESQHAESWALYQDLSKADKKQYFSSQIKPANTLHRHMTVKDDKLVFDISARIVDTIIGDLFFRDDEVLANADSDDNDSDDDLASAIAKKVARKAKEKTNALKLFVKNENDPDWYQVVIPNPMRFELAMDHVSIGMSFRQAAATIQHARDHTKTATLSGMNDLIVGQYVRVLVDGNLQDISDLMGDLSVWAFSLAFDSSTHFEQSFFDLRIRICFKGRLCNLHLVGLPLFDRHTAEILYNLLCKFLDALYPDWRIKLLNVSSDGENTMTGRHAGLVTRITRCAEFNVVRVWCAPHQIDIIVKSSAEGINGGAYVKDVYSFSVHLRSQHNLIIQMGVKCPKKTNRWVHLGRVLNFYKQYRRLIIAHTLEKHPEKLPSDMWWVITYAVAPAIDEINITFAKL</sequence>
<name>A0ABP0ZYY9_9BRYO</name>
<organism evidence="1 2">
    <name type="scientific">Sphagnum jensenii</name>
    <dbReference type="NCBI Taxonomy" id="128206"/>
    <lineage>
        <taxon>Eukaryota</taxon>
        <taxon>Viridiplantae</taxon>
        <taxon>Streptophyta</taxon>
        <taxon>Embryophyta</taxon>
        <taxon>Bryophyta</taxon>
        <taxon>Sphagnophytina</taxon>
        <taxon>Sphagnopsida</taxon>
        <taxon>Sphagnales</taxon>
        <taxon>Sphagnaceae</taxon>
        <taxon>Sphagnum</taxon>
    </lineage>
</organism>
<comment type="caution">
    <text evidence="1">The sequence shown here is derived from an EMBL/GenBank/DDBJ whole genome shotgun (WGS) entry which is preliminary data.</text>
</comment>
<evidence type="ECO:0000313" key="1">
    <source>
        <dbReference type="EMBL" id="CAK9854976.1"/>
    </source>
</evidence>
<keyword evidence="2" id="KW-1185">Reference proteome</keyword>
<dbReference type="PANTHER" id="PTHR37067:SF3">
    <property type="entry name" value="PX DOMAIN-CONTAINING PROTEIN"/>
    <property type="match status" value="1"/>
</dbReference>